<evidence type="ECO:0000313" key="3">
    <source>
        <dbReference type="Proteomes" id="UP000249590"/>
    </source>
</evidence>
<gene>
    <name evidence="2" type="ORF">DLJ53_31270</name>
</gene>
<evidence type="ECO:0000313" key="2">
    <source>
        <dbReference type="EMBL" id="RAH96746.1"/>
    </source>
</evidence>
<dbReference type="RefSeq" id="WP_111352269.1">
    <property type="nucleotide sequence ID" value="NZ_QHHQ01000011.1"/>
</dbReference>
<feature type="chain" id="PRO_5032354050" evidence="1">
    <location>
        <begin position="24"/>
        <end position="215"/>
    </location>
</feature>
<dbReference type="OrthoDB" id="8218312at2"/>
<keyword evidence="1" id="KW-0732">Signal</keyword>
<dbReference type="Proteomes" id="UP000249590">
    <property type="component" value="Unassembled WGS sequence"/>
</dbReference>
<keyword evidence="3" id="KW-1185">Reference proteome</keyword>
<proteinExistence type="predicted"/>
<organism evidence="2 3">
    <name type="scientific">Acuticoccus sediminis</name>
    <dbReference type="NCBI Taxonomy" id="2184697"/>
    <lineage>
        <taxon>Bacteria</taxon>
        <taxon>Pseudomonadati</taxon>
        <taxon>Pseudomonadota</taxon>
        <taxon>Alphaproteobacteria</taxon>
        <taxon>Hyphomicrobiales</taxon>
        <taxon>Amorphaceae</taxon>
        <taxon>Acuticoccus</taxon>
    </lineage>
</organism>
<dbReference type="AlphaFoldDB" id="A0A8B2NKI5"/>
<reference evidence="2 3" key="1">
    <citation type="submission" date="2018-05" db="EMBL/GenBank/DDBJ databases">
        <title>Acuticoccus sediminis sp. nov., isolated from deep-sea sediment of Indian Ocean.</title>
        <authorList>
            <person name="Liu X."/>
            <person name="Lai Q."/>
            <person name="Du Y."/>
            <person name="Sun F."/>
            <person name="Zhang X."/>
            <person name="Wang S."/>
            <person name="Shao Z."/>
        </authorList>
    </citation>
    <scope>NUCLEOTIDE SEQUENCE [LARGE SCALE GENOMIC DNA]</scope>
    <source>
        <strain evidence="2 3">PTG4-2</strain>
    </source>
</reference>
<feature type="signal peptide" evidence="1">
    <location>
        <begin position="1"/>
        <end position="23"/>
    </location>
</feature>
<dbReference type="EMBL" id="QHHQ01000011">
    <property type="protein sequence ID" value="RAH96746.1"/>
    <property type="molecule type" value="Genomic_DNA"/>
</dbReference>
<sequence length="215" mass="23299">MTRSVPGSILFGAGLALSFATMAAAGDIRTLTVGEPVTILSHHGYGDLACLGPDGAPVAHVSEWSAVLECPADAAGLRTVRVYYDDAAQEWISVNDKWGGTRVAGHPVELTVRVDADGVLETLAVRTDPEARQYMHKKAFLLGNKVKSHYGWQGWQCSVGQPSAERREVGGTFVDERCEKVTDGREIVLQTQLYRDAADDVVNATSFEVKRRPQS</sequence>
<protein>
    <submittedName>
        <fullName evidence="2">Uncharacterized protein</fullName>
    </submittedName>
</protein>
<evidence type="ECO:0000256" key="1">
    <source>
        <dbReference type="SAM" id="SignalP"/>
    </source>
</evidence>
<name>A0A8B2NKI5_9HYPH</name>
<accession>A0A8B2NKI5</accession>
<comment type="caution">
    <text evidence="2">The sequence shown here is derived from an EMBL/GenBank/DDBJ whole genome shotgun (WGS) entry which is preliminary data.</text>
</comment>